<dbReference type="GO" id="GO:0005506">
    <property type="term" value="F:iron ion binding"/>
    <property type="evidence" value="ECO:0007669"/>
    <property type="project" value="UniProtKB-UniRule"/>
</dbReference>
<dbReference type="GO" id="GO:0019509">
    <property type="term" value="P:L-methionine salvage from methylthioadenosine"/>
    <property type="evidence" value="ECO:0007669"/>
    <property type="project" value="UniProtKB-UniRule"/>
</dbReference>
<keyword evidence="3 11" id="KW-0533">Nickel</keyword>
<keyword evidence="7 11" id="KW-0560">Oxidoreductase</keyword>
<evidence type="ECO:0000256" key="5">
    <source>
        <dbReference type="ARBA" id="ARBA00022723"/>
    </source>
</evidence>
<evidence type="ECO:0000256" key="6">
    <source>
        <dbReference type="ARBA" id="ARBA00022964"/>
    </source>
</evidence>
<keyword evidence="2 11" id="KW-0963">Cytoplasm</keyword>
<comment type="cofactor">
    <cofactor evidence="11">
        <name>Fe(2+)</name>
        <dbReference type="ChEBI" id="CHEBI:29033"/>
    </cofactor>
    <cofactor evidence="11">
        <name>Ni(2+)</name>
        <dbReference type="ChEBI" id="CHEBI:49786"/>
    </cofactor>
    <text evidence="11">Binds either 1 Fe or Ni cation per monomer. Iron-binding promotes an acireductone dioxygenase reaction producing 2-keto-4-methylthiobutyrate, while nickel-binding promotes an acireductone dioxygenase reaction producing 3-(methylsulfanyl)propanoate.</text>
</comment>
<dbReference type="Gene3D" id="2.60.120.10">
    <property type="entry name" value="Jelly Rolls"/>
    <property type="match status" value="1"/>
</dbReference>
<feature type="binding site" evidence="11">
    <location>
        <position position="79"/>
    </location>
    <ligand>
        <name>Ni(2+)</name>
        <dbReference type="ChEBI" id="CHEBI:49786"/>
        <note>for nickel-dependent acireductone dioxygenase activity</note>
    </ligand>
</feature>
<dbReference type="InterPro" id="IPR004313">
    <property type="entry name" value="ARD"/>
</dbReference>
<evidence type="ECO:0000256" key="7">
    <source>
        <dbReference type="ARBA" id="ARBA00023002"/>
    </source>
</evidence>
<evidence type="ECO:0000313" key="12">
    <source>
        <dbReference type="EMBL" id="RKP13143.1"/>
    </source>
</evidence>
<keyword evidence="10 11" id="KW-0539">Nucleus</keyword>
<reference evidence="13" key="1">
    <citation type="journal article" date="2018" name="Nat. Microbiol.">
        <title>Leveraging single-cell genomics to expand the fungal tree of life.</title>
        <authorList>
            <person name="Ahrendt S.R."/>
            <person name="Quandt C.A."/>
            <person name="Ciobanu D."/>
            <person name="Clum A."/>
            <person name="Salamov A."/>
            <person name="Andreopoulos B."/>
            <person name="Cheng J.F."/>
            <person name="Woyke T."/>
            <person name="Pelin A."/>
            <person name="Henrissat B."/>
            <person name="Reynolds N.K."/>
            <person name="Benny G.L."/>
            <person name="Smith M.E."/>
            <person name="James T.Y."/>
            <person name="Grigoriev I.V."/>
        </authorList>
    </citation>
    <scope>NUCLEOTIDE SEQUENCE [LARGE SCALE GENOMIC DNA]</scope>
</reference>
<evidence type="ECO:0000256" key="10">
    <source>
        <dbReference type="ARBA" id="ARBA00023242"/>
    </source>
</evidence>
<dbReference type="HAMAP" id="MF_03154">
    <property type="entry name" value="Salvage_MtnD_euk"/>
    <property type="match status" value="1"/>
</dbReference>
<dbReference type="InterPro" id="IPR027496">
    <property type="entry name" value="ARD_euk"/>
</dbReference>
<dbReference type="PANTHER" id="PTHR23418">
    <property type="entry name" value="ACIREDUCTONE DIOXYGENASE"/>
    <property type="match status" value="1"/>
</dbReference>
<keyword evidence="13" id="KW-1185">Reference proteome</keyword>
<dbReference type="GO" id="GO:0016151">
    <property type="term" value="F:nickel cation binding"/>
    <property type="evidence" value="ECO:0007669"/>
    <property type="project" value="UniProtKB-UniRule"/>
</dbReference>
<feature type="binding site" evidence="11">
    <location>
        <position position="79"/>
    </location>
    <ligand>
        <name>Fe(2+)</name>
        <dbReference type="ChEBI" id="CHEBI:29033"/>
        <note>for iron-dependent acireductone dioxygenase activity</note>
    </ligand>
</feature>
<dbReference type="GO" id="GO:0010309">
    <property type="term" value="F:acireductone dioxygenase [iron(II)-requiring] activity"/>
    <property type="evidence" value="ECO:0007669"/>
    <property type="project" value="UniProtKB-UniRule"/>
</dbReference>
<dbReference type="GO" id="GO:0005737">
    <property type="term" value="C:cytoplasm"/>
    <property type="evidence" value="ECO:0007669"/>
    <property type="project" value="UniProtKB-SubCell"/>
</dbReference>
<dbReference type="CDD" id="cd02232">
    <property type="entry name" value="cupin_ARD"/>
    <property type="match status" value="1"/>
</dbReference>
<name>A0A4P9Y2X3_9FUNG</name>
<evidence type="ECO:0000256" key="9">
    <source>
        <dbReference type="ARBA" id="ARBA00023167"/>
    </source>
</evidence>
<organism evidence="12 13">
    <name type="scientific">Piptocephalis cylindrospora</name>
    <dbReference type="NCBI Taxonomy" id="1907219"/>
    <lineage>
        <taxon>Eukaryota</taxon>
        <taxon>Fungi</taxon>
        <taxon>Fungi incertae sedis</taxon>
        <taxon>Zoopagomycota</taxon>
        <taxon>Zoopagomycotina</taxon>
        <taxon>Zoopagomycetes</taxon>
        <taxon>Zoopagales</taxon>
        <taxon>Piptocephalidaceae</taxon>
        <taxon>Piptocephalis</taxon>
    </lineage>
</organism>
<dbReference type="Proteomes" id="UP000267251">
    <property type="component" value="Unassembled WGS sequence"/>
</dbReference>
<dbReference type="EC" id="1.13.11.54" evidence="11"/>
<dbReference type="GO" id="GO:0005634">
    <property type="term" value="C:nucleus"/>
    <property type="evidence" value="ECO:0007669"/>
    <property type="project" value="UniProtKB-SubCell"/>
</dbReference>
<dbReference type="AlphaFoldDB" id="A0A4P9Y2X3"/>
<sequence length="165" mass="19453">MRAYLYSEEDPRSGDTVQEDILKGLGIHHQRLPVGHSGEALEELCTQRGYHHRDQVRISPEDLPNYEERMAQFFKEHLHEDEEIRYILEGSGYFDVRNREDQWVRLHVFSGDLVILPAGIYHRFITDDNNFIHTMRLFQEAPKWTPVPRPAEDNPHRISYLSSLA</sequence>
<evidence type="ECO:0000313" key="13">
    <source>
        <dbReference type="Proteomes" id="UP000267251"/>
    </source>
</evidence>
<dbReference type="EC" id="1.13.11.53" evidence="11"/>
<dbReference type="FunFam" id="2.60.120.10:FF:000099">
    <property type="entry name" value="1,2-dihydroxy-3-keto-5-methylthiopentene dioxygenase"/>
    <property type="match status" value="1"/>
</dbReference>
<dbReference type="UniPathway" id="UPA00904">
    <property type="reaction ID" value="UER00878"/>
</dbReference>
<comment type="similarity">
    <text evidence="11">Belongs to the acireductone dioxygenase (ARD) family.</text>
</comment>
<keyword evidence="9 11" id="KW-0486">Methionine biosynthesis</keyword>
<comment type="subcellular location">
    <subcellularLocation>
        <location evidence="11">Cytoplasm</location>
    </subcellularLocation>
    <subcellularLocation>
        <location evidence="11">Nucleus</location>
    </subcellularLocation>
</comment>
<dbReference type="PANTHER" id="PTHR23418:SF0">
    <property type="entry name" value="ACIREDUCTONE DIOXYGENASE"/>
    <property type="match status" value="1"/>
</dbReference>
<accession>A0A4P9Y2X3</accession>
<keyword evidence="8 11" id="KW-0408">Iron</keyword>
<keyword evidence="6 11" id="KW-0223">Dioxygenase</keyword>
<comment type="function">
    <text evidence="11">Catalyzes 2 different reactions between oxygen and the acireductone 1,2-dihydroxy-3-keto-5-methylthiopentene (DHK-MTPene) depending upon the metal bound in the active site. Fe-containing acireductone dioxygenase (Fe-ARD) produces formate and 2-keto-4-methylthiobutyrate (KMTB), the alpha-ketoacid precursor of methionine in the methionine recycle pathway. Ni-containing acireductone dioxygenase (Ni-ARD) produces methylthiopropionate, carbon monoxide and formate, and does not lie on the methionine recycle pathway.</text>
</comment>
<evidence type="ECO:0000256" key="1">
    <source>
        <dbReference type="ARBA" id="ARBA00000428"/>
    </source>
</evidence>
<dbReference type="GO" id="GO:0010308">
    <property type="term" value="F:acireductone dioxygenase (Ni2+-requiring) activity"/>
    <property type="evidence" value="ECO:0007669"/>
    <property type="project" value="UniProtKB-UniRule"/>
</dbReference>
<evidence type="ECO:0000256" key="2">
    <source>
        <dbReference type="ARBA" id="ARBA00022490"/>
    </source>
</evidence>
<evidence type="ECO:0000256" key="3">
    <source>
        <dbReference type="ARBA" id="ARBA00022596"/>
    </source>
</evidence>
<dbReference type="InterPro" id="IPR014710">
    <property type="entry name" value="RmlC-like_jellyroll"/>
</dbReference>
<dbReference type="EMBL" id="KZ988097">
    <property type="protein sequence ID" value="RKP13143.1"/>
    <property type="molecule type" value="Genomic_DNA"/>
</dbReference>
<dbReference type="InterPro" id="IPR011051">
    <property type="entry name" value="RmlC_Cupin_sf"/>
</dbReference>
<evidence type="ECO:0000256" key="11">
    <source>
        <dbReference type="HAMAP-Rule" id="MF_03154"/>
    </source>
</evidence>
<feature type="binding site" evidence="11">
    <location>
        <position position="77"/>
    </location>
    <ligand>
        <name>Fe(2+)</name>
        <dbReference type="ChEBI" id="CHEBI:29033"/>
        <note>for iron-dependent acireductone dioxygenase activity</note>
    </ligand>
</feature>
<comment type="catalytic activity">
    <reaction evidence="11">
        <text>1,2-dihydroxy-5-(methylsulfanyl)pent-1-en-3-one + O2 = 3-(methylsulfanyl)propanoate + CO + formate + 2 H(+)</text>
        <dbReference type="Rhea" id="RHEA:14161"/>
        <dbReference type="ChEBI" id="CHEBI:15378"/>
        <dbReference type="ChEBI" id="CHEBI:15379"/>
        <dbReference type="ChEBI" id="CHEBI:15740"/>
        <dbReference type="ChEBI" id="CHEBI:17245"/>
        <dbReference type="ChEBI" id="CHEBI:49016"/>
        <dbReference type="ChEBI" id="CHEBI:49252"/>
        <dbReference type="EC" id="1.13.11.53"/>
    </reaction>
</comment>
<dbReference type="OrthoDB" id="1867259at2759"/>
<feature type="binding site" evidence="11">
    <location>
        <position position="122"/>
    </location>
    <ligand>
        <name>Ni(2+)</name>
        <dbReference type="ChEBI" id="CHEBI:49786"/>
        <note>for nickel-dependent acireductone dioxygenase activity</note>
    </ligand>
</feature>
<comment type="pathway">
    <text evidence="11">Amino-acid biosynthesis; L-methionine biosynthesis via salvage pathway; L-methionine from S-methyl-5-thio-alpha-D-ribose 1-phosphate: step 5/6.</text>
</comment>
<proteinExistence type="inferred from homology"/>
<keyword evidence="5 11" id="KW-0479">Metal-binding</keyword>
<dbReference type="Pfam" id="PF03079">
    <property type="entry name" value="ARD"/>
    <property type="match status" value="1"/>
</dbReference>
<comment type="catalytic activity">
    <reaction evidence="1 11">
        <text>1,2-dihydroxy-5-(methylsulfanyl)pent-1-en-3-one + O2 = 4-methylsulfanyl-2-oxobutanoate + formate + 2 H(+)</text>
        <dbReference type="Rhea" id="RHEA:24504"/>
        <dbReference type="ChEBI" id="CHEBI:15378"/>
        <dbReference type="ChEBI" id="CHEBI:15379"/>
        <dbReference type="ChEBI" id="CHEBI:15740"/>
        <dbReference type="ChEBI" id="CHEBI:16723"/>
        <dbReference type="ChEBI" id="CHEBI:49252"/>
        <dbReference type="EC" id="1.13.11.54"/>
    </reaction>
</comment>
<evidence type="ECO:0000256" key="8">
    <source>
        <dbReference type="ARBA" id="ARBA00023004"/>
    </source>
</evidence>
<feature type="binding site" evidence="11">
    <location>
        <position position="83"/>
    </location>
    <ligand>
        <name>Fe(2+)</name>
        <dbReference type="ChEBI" id="CHEBI:29033"/>
        <note>for iron-dependent acireductone dioxygenase activity</note>
    </ligand>
</feature>
<dbReference type="SUPFAM" id="SSF51182">
    <property type="entry name" value="RmlC-like cupins"/>
    <property type="match status" value="1"/>
</dbReference>
<evidence type="ECO:0000256" key="4">
    <source>
        <dbReference type="ARBA" id="ARBA00022605"/>
    </source>
</evidence>
<gene>
    <name evidence="11" type="primary">ADI1</name>
    <name evidence="12" type="ORF">BJ684DRAFT_20347</name>
</gene>
<feature type="binding site" evidence="11">
    <location>
        <position position="122"/>
    </location>
    <ligand>
        <name>Fe(2+)</name>
        <dbReference type="ChEBI" id="CHEBI:29033"/>
        <note>for iron-dependent acireductone dioxygenase activity</note>
    </ligand>
</feature>
<keyword evidence="4 11" id="KW-0028">Amino-acid biosynthesis</keyword>
<feature type="binding site" evidence="11">
    <location>
        <position position="83"/>
    </location>
    <ligand>
        <name>Ni(2+)</name>
        <dbReference type="ChEBI" id="CHEBI:49786"/>
        <note>for nickel-dependent acireductone dioxygenase activity</note>
    </ligand>
</feature>
<protein>
    <recommendedName>
        <fullName evidence="11">Acireductone dioxygenase</fullName>
    </recommendedName>
    <alternativeName>
        <fullName evidence="11">Acireductone dioxygenase (Fe(2+)-requiring)</fullName>
        <shortName evidence="11">ARD'</shortName>
        <shortName evidence="11">Fe-ARD</shortName>
        <ecNumber evidence="11">1.13.11.54</ecNumber>
    </alternativeName>
    <alternativeName>
        <fullName evidence="11">Acireductone dioxygenase (Ni(2+)-requiring)</fullName>
        <shortName evidence="11">ARD</shortName>
        <shortName evidence="11">Ni-ARD</shortName>
        <ecNumber evidence="11">1.13.11.53</ecNumber>
    </alternativeName>
</protein>
<feature type="binding site" evidence="11">
    <location>
        <position position="77"/>
    </location>
    <ligand>
        <name>Ni(2+)</name>
        <dbReference type="ChEBI" id="CHEBI:49786"/>
        <note>for nickel-dependent acireductone dioxygenase activity</note>
    </ligand>
</feature>